<evidence type="ECO:0000256" key="1">
    <source>
        <dbReference type="SAM" id="MobiDB-lite"/>
    </source>
</evidence>
<feature type="compositionally biased region" description="Basic and acidic residues" evidence="1">
    <location>
        <begin position="343"/>
        <end position="352"/>
    </location>
</feature>
<gene>
    <name evidence="2" type="ORF">SAMN04487766_10532</name>
</gene>
<feature type="compositionally biased region" description="Basic residues" evidence="1">
    <location>
        <begin position="379"/>
        <end position="391"/>
    </location>
</feature>
<feature type="compositionally biased region" description="Basic residues" evidence="1">
    <location>
        <begin position="353"/>
        <end position="370"/>
    </location>
</feature>
<evidence type="ECO:0008006" key="4">
    <source>
        <dbReference type="Google" id="ProtNLM"/>
    </source>
</evidence>
<feature type="region of interest" description="Disordered" evidence="1">
    <location>
        <begin position="330"/>
        <end position="391"/>
    </location>
</feature>
<organism evidence="2 3">
    <name type="scientific">Actinomyces ruminicola</name>
    <dbReference type="NCBI Taxonomy" id="332524"/>
    <lineage>
        <taxon>Bacteria</taxon>
        <taxon>Bacillati</taxon>
        <taxon>Actinomycetota</taxon>
        <taxon>Actinomycetes</taxon>
        <taxon>Actinomycetales</taxon>
        <taxon>Actinomycetaceae</taxon>
        <taxon>Actinomyces</taxon>
    </lineage>
</organism>
<feature type="region of interest" description="Disordered" evidence="1">
    <location>
        <begin position="1"/>
        <end position="28"/>
    </location>
</feature>
<name>A0A1G9UZI3_9ACTO</name>
<evidence type="ECO:0000313" key="3">
    <source>
        <dbReference type="Proteomes" id="UP000199671"/>
    </source>
</evidence>
<reference evidence="2 3" key="1">
    <citation type="submission" date="2016-10" db="EMBL/GenBank/DDBJ databases">
        <authorList>
            <person name="de Groot N.N."/>
        </authorList>
    </citation>
    <scope>NUCLEOTIDE SEQUENCE [LARGE SCALE GENOMIC DNA]</scope>
    <source>
        <strain evidence="2 3">KPR-7B</strain>
    </source>
</reference>
<sequence length="391" mass="39079">MGDPVTGQPVTSDTTSGDGGGAAGAGGAATATATAAGGGLPGEPGSSGGAFGGGYAGSGGSGGGFGGSGGSFGAGSGSGGGLPAGEYGGGGSFGGGAGGGNPLVVQAQETSTGLSGLRLVEDGQDVIDALETDSWVDDALAGFGTAADAVALALDPIGEVLGTAIGWAIEHLDPLRTWLYELTGHPGQVAAGAGTWANISAKLDTCSVDLTDSVRVRLAGQESVAVGAYKSFQLDNAARLSLAACLSGGISAALTVASTIVQVVHDMVRDAIADVLAKLTTKLAITLVTGGVAAIWAAPSLIADVSKWAIRLQREVTAVIKSAANLGRCSGRVQAGQHPDGQPVRRPEERRPPPRHGHGHRRPHPTHPPHRQYPLPTQRRLRRHRPRRRFG</sequence>
<proteinExistence type="predicted"/>
<dbReference type="EMBL" id="FNHU01000005">
    <property type="protein sequence ID" value="SDM65273.1"/>
    <property type="molecule type" value="Genomic_DNA"/>
</dbReference>
<protein>
    <recommendedName>
        <fullName evidence="4">PPE family protein</fullName>
    </recommendedName>
</protein>
<accession>A0A1G9UZI3</accession>
<evidence type="ECO:0000313" key="2">
    <source>
        <dbReference type="EMBL" id="SDM65273.1"/>
    </source>
</evidence>
<dbReference type="Proteomes" id="UP000199671">
    <property type="component" value="Unassembled WGS sequence"/>
</dbReference>
<feature type="compositionally biased region" description="Gly residues" evidence="1">
    <location>
        <begin position="17"/>
        <end position="27"/>
    </location>
</feature>
<dbReference type="AlphaFoldDB" id="A0A1G9UZI3"/>